<dbReference type="SMART" id="SM00345">
    <property type="entry name" value="HTH_GNTR"/>
    <property type="match status" value="1"/>
</dbReference>
<keyword evidence="1" id="KW-0805">Transcription regulation</keyword>
<feature type="domain" description="HTH gntR-type" evidence="4">
    <location>
        <begin position="1"/>
        <end position="69"/>
    </location>
</feature>
<dbReference type="CDD" id="cd07377">
    <property type="entry name" value="WHTH_GntR"/>
    <property type="match status" value="1"/>
</dbReference>
<protein>
    <submittedName>
        <fullName evidence="5">DNA-binding transcriptional regulator, FadR family</fullName>
    </submittedName>
</protein>
<dbReference type="InterPro" id="IPR000524">
    <property type="entry name" value="Tscrpt_reg_HTH_GntR"/>
</dbReference>
<dbReference type="Gene3D" id="1.10.10.10">
    <property type="entry name" value="Winged helix-like DNA-binding domain superfamily/Winged helix DNA-binding domain"/>
    <property type="match status" value="1"/>
</dbReference>
<dbReference type="InterPro" id="IPR011711">
    <property type="entry name" value="GntR_C"/>
</dbReference>
<sequence length="238" mass="25145">MAVTDQAIDRIKAMIVAGALAPGQRLPREEELAEDLGLSRNSLREAVRALTAMRILVVRQGDGTYVSSLEPGLLLESLSFASDVSTGERALQLLQVRRLLEPQATALAAGRVTDQDLARLSGLLRRCNEARDVEEFVACDMDFHGAIADLAGNPVLSALLRIVSSRTQRVRVLRAAGGDAVLAGAQREHAAIVEALAARDAKLAEAGAAVHIAGVERWLRAATAAGREPGPPQAPATP</sequence>
<dbReference type="GO" id="GO:0003677">
    <property type="term" value="F:DNA binding"/>
    <property type="evidence" value="ECO:0007669"/>
    <property type="project" value="UniProtKB-KW"/>
</dbReference>
<gene>
    <name evidence="5" type="ORF">SAMN05421773_103386</name>
</gene>
<dbReference type="SUPFAM" id="SSF48008">
    <property type="entry name" value="GntR ligand-binding domain-like"/>
    <property type="match status" value="1"/>
</dbReference>
<dbReference type="AlphaFoldDB" id="A0A1I1JK50"/>
<dbReference type="STRING" id="910347.SAMN05421773_103386"/>
<dbReference type="Gene3D" id="1.20.120.530">
    <property type="entry name" value="GntR ligand-binding domain-like"/>
    <property type="match status" value="1"/>
</dbReference>
<name>A0A1I1JK50_9ACTN</name>
<dbReference type="OrthoDB" id="7989071at2"/>
<dbReference type="EMBL" id="FOLM01000003">
    <property type="protein sequence ID" value="SFC46958.1"/>
    <property type="molecule type" value="Genomic_DNA"/>
</dbReference>
<dbReference type="PANTHER" id="PTHR43537:SF5">
    <property type="entry name" value="UXU OPERON TRANSCRIPTIONAL REGULATOR"/>
    <property type="match status" value="1"/>
</dbReference>
<evidence type="ECO:0000256" key="1">
    <source>
        <dbReference type="ARBA" id="ARBA00023015"/>
    </source>
</evidence>
<dbReference type="GO" id="GO:0003700">
    <property type="term" value="F:DNA-binding transcription factor activity"/>
    <property type="evidence" value="ECO:0007669"/>
    <property type="project" value="InterPro"/>
</dbReference>
<dbReference type="PRINTS" id="PR00035">
    <property type="entry name" value="HTHGNTR"/>
</dbReference>
<dbReference type="InterPro" id="IPR036390">
    <property type="entry name" value="WH_DNA-bd_sf"/>
</dbReference>
<proteinExistence type="predicted"/>
<evidence type="ECO:0000259" key="4">
    <source>
        <dbReference type="PROSITE" id="PS50949"/>
    </source>
</evidence>
<organism evidence="5 6">
    <name type="scientific">Streptomyces aidingensis</name>
    <dbReference type="NCBI Taxonomy" id="910347"/>
    <lineage>
        <taxon>Bacteria</taxon>
        <taxon>Bacillati</taxon>
        <taxon>Actinomycetota</taxon>
        <taxon>Actinomycetes</taxon>
        <taxon>Kitasatosporales</taxon>
        <taxon>Streptomycetaceae</taxon>
        <taxon>Streptomyces</taxon>
    </lineage>
</organism>
<dbReference type="RefSeq" id="WP_093838180.1">
    <property type="nucleotide sequence ID" value="NZ_FOLM01000003.1"/>
</dbReference>
<evidence type="ECO:0000256" key="2">
    <source>
        <dbReference type="ARBA" id="ARBA00023125"/>
    </source>
</evidence>
<dbReference type="PROSITE" id="PS50949">
    <property type="entry name" value="HTH_GNTR"/>
    <property type="match status" value="1"/>
</dbReference>
<dbReference type="Proteomes" id="UP000199207">
    <property type="component" value="Unassembled WGS sequence"/>
</dbReference>
<evidence type="ECO:0000256" key="3">
    <source>
        <dbReference type="ARBA" id="ARBA00023163"/>
    </source>
</evidence>
<accession>A0A1I1JK50</accession>
<reference evidence="5 6" key="1">
    <citation type="submission" date="2016-10" db="EMBL/GenBank/DDBJ databases">
        <authorList>
            <person name="de Groot N.N."/>
        </authorList>
    </citation>
    <scope>NUCLEOTIDE SEQUENCE [LARGE SCALE GENOMIC DNA]</scope>
    <source>
        <strain evidence="5 6">CGMCC 4.5739</strain>
    </source>
</reference>
<dbReference type="SUPFAM" id="SSF46785">
    <property type="entry name" value="Winged helix' DNA-binding domain"/>
    <property type="match status" value="1"/>
</dbReference>
<dbReference type="SMART" id="SM00895">
    <property type="entry name" value="FCD"/>
    <property type="match status" value="1"/>
</dbReference>
<evidence type="ECO:0000313" key="5">
    <source>
        <dbReference type="EMBL" id="SFC46958.1"/>
    </source>
</evidence>
<keyword evidence="3" id="KW-0804">Transcription</keyword>
<dbReference type="InterPro" id="IPR036388">
    <property type="entry name" value="WH-like_DNA-bd_sf"/>
</dbReference>
<dbReference type="Pfam" id="PF00392">
    <property type="entry name" value="GntR"/>
    <property type="match status" value="1"/>
</dbReference>
<dbReference type="Pfam" id="PF07729">
    <property type="entry name" value="FCD"/>
    <property type="match status" value="1"/>
</dbReference>
<dbReference type="InterPro" id="IPR008920">
    <property type="entry name" value="TF_FadR/GntR_C"/>
</dbReference>
<dbReference type="PANTHER" id="PTHR43537">
    <property type="entry name" value="TRANSCRIPTIONAL REGULATOR, GNTR FAMILY"/>
    <property type="match status" value="1"/>
</dbReference>
<evidence type="ECO:0000313" key="6">
    <source>
        <dbReference type="Proteomes" id="UP000199207"/>
    </source>
</evidence>
<keyword evidence="6" id="KW-1185">Reference proteome</keyword>
<keyword evidence="2 5" id="KW-0238">DNA-binding</keyword>